<dbReference type="InterPro" id="IPR036910">
    <property type="entry name" value="HMG_box_dom_sf"/>
</dbReference>
<dbReference type="PROSITE" id="PS50118">
    <property type="entry name" value="HMG_BOX_2"/>
    <property type="match status" value="1"/>
</dbReference>
<keyword evidence="1" id="KW-0238">DNA-binding</keyword>
<dbReference type="CDD" id="cd00084">
    <property type="entry name" value="HMG-box_SF"/>
    <property type="match status" value="1"/>
</dbReference>
<name>A0A397TMY5_9GLOM</name>
<dbReference type="Pfam" id="PF04690">
    <property type="entry name" value="YABBY"/>
    <property type="match status" value="1"/>
</dbReference>
<evidence type="ECO:0000313" key="3">
    <source>
        <dbReference type="EMBL" id="RIA98789.1"/>
    </source>
</evidence>
<evidence type="ECO:0000256" key="1">
    <source>
        <dbReference type="PROSITE-ProRule" id="PRU00267"/>
    </source>
</evidence>
<evidence type="ECO:0000313" key="4">
    <source>
        <dbReference type="Proteomes" id="UP000265703"/>
    </source>
</evidence>
<organism evidence="3 4">
    <name type="scientific">Glomus cerebriforme</name>
    <dbReference type="NCBI Taxonomy" id="658196"/>
    <lineage>
        <taxon>Eukaryota</taxon>
        <taxon>Fungi</taxon>
        <taxon>Fungi incertae sedis</taxon>
        <taxon>Mucoromycota</taxon>
        <taxon>Glomeromycotina</taxon>
        <taxon>Glomeromycetes</taxon>
        <taxon>Glomerales</taxon>
        <taxon>Glomeraceae</taxon>
        <taxon>Glomus</taxon>
    </lineage>
</organism>
<reference evidence="3 4" key="1">
    <citation type="submission" date="2018-06" db="EMBL/GenBank/DDBJ databases">
        <title>Comparative genomics reveals the genomic features of Rhizophagus irregularis, R. cerebriforme, R. diaphanum and Gigaspora rosea, and their symbiotic lifestyle signature.</title>
        <authorList>
            <person name="Morin E."/>
            <person name="San Clemente H."/>
            <person name="Chen E.C.H."/>
            <person name="De La Providencia I."/>
            <person name="Hainaut M."/>
            <person name="Kuo A."/>
            <person name="Kohler A."/>
            <person name="Murat C."/>
            <person name="Tang N."/>
            <person name="Roy S."/>
            <person name="Loubradou J."/>
            <person name="Henrissat B."/>
            <person name="Grigoriev I.V."/>
            <person name="Corradi N."/>
            <person name="Roux C."/>
            <person name="Martin F.M."/>
        </authorList>
    </citation>
    <scope>NUCLEOTIDE SEQUENCE [LARGE SCALE GENOMIC DNA]</scope>
    <source>
        <strain evidence="3 4">DAOM 227022</strain>
    </source>
</reference>
<proteinExistence type="predicted"/>
<dbReference type="Proteomes" id="UP000265703">
    <property type="component" value="Unassembled WGS sequence"/>
</dbReference>
<dbReference type="OrthoDB" id="667577at2759"/>
<dbReference type="GO" id="GO:0005634">
    <property type="term" value="C:nucleus"/>
    <property type="evidence" value="ECO:0007669"/>
    <property type="project" value="UniProtKB-UniRule"/>
</dbReference>
<protein>
    <recommendedName>
        <fullName evidence="2">HMG box domain-containing protein</fullName>
    </recommendedName>
</protein>
<sequence>MKSLGKKRKLSPYNIYMKSEITKIKAKYPNIGHKEAFKLAAGLWRDSPENPKVLFYSS</sequence>
<dbReference type="SUPFAM" id="SSF47095">
    <property type="entry name" value="HMG-box"/>
    <property type="match status" value="1"/>
</dbReference>
<keyword evidence="1" id="KW-0539">Nucleus</keyword>
<dbReference type="AlphaFoldDB" id="A0A397TMY5"/>
<gene>
    <name evidence="3" type="ORF">C1645_685405</name>
</gene>
<dbReference type="InterPro" id="IPR009071">
    <property type="entry name" value="HMG_box_dom"/>
</dbReference>
<feature type="domain" description="HMG box" evidence="2">
    <location>
        <begin position="6"/>
        <end position="58"/>
    </location>
</feature>
<keyword evidence="4" id="KW-1185">Reference proteome</keyword>
<feature type="DNA-binding region" description="HMG box" evidence="1">
    <location>
        <begin position="6"/>
        <end position="58"/>
    </location>
</feature>
<dbReference type="GO" id="GO:0003677">
    <property type="term" value="F:DNA binding"/>
    <property type="evidence" value="ECO:0007669"/>
    <property type="project" value="UniProtKB-UniRule"/>
</dbReference>
<dbReference type="InterPro" id="IPR056775">
    <property type="entry name" value="YABBY_C"/>
</dbReference>
<accession>A0A397TMY5</accession>
<comment type="caution">
    <text evidence="3">The sequence shown here is derived from an EMBL/GenBank/DDBJ whole genome shotgun (WGS) entry which is preliminary data.</text>
</comment>
<dbReference type="EMBL" id="QKYT01000011">
    <property type="protein sequence ID" value="RIA98789.1"/>
    <property type="molecule type" value="Genomic_DNA"/>
</dbReference>
<evidence type="ECO:0000259" key="2">
    <source>
        <dbReference type="PROSITE" id="PS50118"/>
    </source>
</evidence>
<dbReference type="Gene3D" id="1.10.30.10">
    <property type="entry name" value="High mobility group box domain"/>
    <property type="match status" value="1"/>
</dbReference>